<keyword evidence="6" id="KW-0804">Transcription</keyword>
<evidence type="ECO:0000313" key="12">
    <source>
        <dbReference type="Proteomes" id="UP001500975"/>
    </source>
</evidence>
<feature type="region of interest" description="Disordered" evidence="9">
    <location>
        <begin position="1"/>
        <end position="56"/>
    </location>
</feature>
<name>A0ABP8GZL6_9BURK</name>
<gene>
    <name evidence="11" type="ORF">GCM10023165_06760</name>
</gene>
<evidence type="ECO:0000256" key="6">
    <source>
        <dbReference type="ARBA" id="ARBA00023163"/>
    </source>
</evidence>
<dbReference type="InterPro" id="IPR007412">
    <property type="entry name" value="FlgM"/>
</dbReference>
<dbReference type="InterPro" id="IPR035890">
    <property type="entry name" value="Anti-sigma-28_factor_FlgM_sf"/>
</dbReference>
<dbReference type="Pfam" id="PF04316">
    <property type="entry name" value="FlgM"/>
    <property type="match status" value="1"/>
</dbReference>
<evidence type="ECO:0000259" key="10">
    <source>
        <dbReference type="Pfam" id="PF04316"/>
    </source>
</evidence>
<reference evidence="12" key="1">
    <citation type="journal article" date="2019" name="Int. J. Syst. Evol. Microbiol.">
        <title>The Global Catalogue of Microorganisms (GCM) 10K type strain sequencing project: providing services to taxonomists for standard genome sequencing and annotation.</title>
        <authorList>
            <consortium name="The Broad Institute Genomics Platform"/>
            <consortium name="The Broad Institute Genome Sequencing Center for Infectious Disease"/>
            <person name="Wu L."/>
            <person name="Ma J."/>
        </authorList>
    </citation>
    <scope>NUCLEOTIDE SEQUENCE [LARGE SCALE GENOMIC DNA]</scope>
    <source>
        <strain evidence="12">JCM 17804</strain>
    </source>
</reference>
<evidence type="ECO:0000256" key="1">
    <source>
        <dbReference type="ARBA" id="ARBA00005322"/>
    </source>
</evidence>
<organism evidence="11 12">
    <name type="scientific">Variovorax defluvii</name>
    <dbReference type="NCBI Taxonomy" id="913761"/>
    <lineage>
        <taxon>Bacteria</taxon>
        <taxon>Pseudomonadati</taxon>
        <taxon>Pseudomonadota</taxon>
        <taxon>Betaproteobacteria</taxon>
        <taxon>Burkholderiales</taxon>
        <taxon>Comamonadaceae</taxon>
        <taxon>Variovorax</taxon>
    </lineage>
</organism>
<dbReference type="RefSeq" id="WP_345535892.1">
    <property type="nucleotide sequence ID" value="NZ_BAABGJ010000005.1"/>
</dbReference>
<feature type="compositionally biased region" description="Low complexity" evidence="9">
    <location>
        <begin position="16"/>
        <end position="29"/>
    </location>
</feature>
<evidence type="ECO:0000256" key="8">
    <source>
        <dbReference type="ARBA" id="ARBA00030117"/>
    </source>
</evidence>
<evidence type="ECO:0000256" key="7">
    <source>
        <dbReference type="ARBA" id="ARBA00024739"/>
    </source>
</evidence>
<feature type="domain" description="Anti-sigma-28 factor FlgM C-terminal" evidence="10">
    <location>
        <begin position="36"/>
        <end position="87"/>
    </location>
</feature>
<keyword evidence="4" id="KW-1005">Bacterial flagellum biogenesis</keyword>
<evidence type="ECO:0000256" key="5">
    <source>
        <dbReference type="ARBA" id="ARBA00023015"/>
    </source>
</evidence>
<evidence type="ECO:0000256" key="3">
    <source>
        <dbReference type="ARBA" id="ARBA00022491"/>
    </source>
</evidence>
<keyword evidence="3" id="KW-0678">Repressor</keyword>
<dbReference type="InterPro" id="IPR031316">
    <property type="entry name" value="FlgM_C"/>
</dbReference>
<keyword evidence="12" id="KW-1185">Reference proteome</keyword>
<accession>A0ABP8GZL6</accession>
<comment type="function">
    <text evidence="7">Responsible for the coupling of flagellin expression to flagellar assembly by preventing expression of the flagellin genes when a component of the middle class of proteins is defective. It negatively regulates flagellar genes by inhibiting the activity of FliA by directly binding to FliA.</text>
</comment>
<proteinExistence type="inferred from homology"/>
<comment type="caution">
    <text evidence="11">The sequence shown here is derived from an EMBL/GenBank/DDBJ whole genome shotgun (WGS) entry which is preliminary data.</text>
</comment>
<dbReference type="SUPFAM" id="SSF101498">
    <property type="entry name" value="Anti-sigma factor FlgM"/>
    <property type="match status" value="1"/>
</dbReference>
<dbReference type="EMBL" id="BAABGJ010000005">
    <property type="protein sequence ID" value="GAA4332193.1"/>
    <property type="molecule type" value="Genomic_DNA"/>
</dbReference>
<sequence length="98" mass="10172">MKIEHPASSATSLSRAGKGAKAQPAAGAEAADKARDTVQLSSSAQIHSMPGGVSGDFDAERVAEIRQAIRDGSYQVRPERIADGLIDSVRELLAGQKG</sequence>
<protein>
    <recommendedName>
        <fullName evidence="2">Negative regulator of flagellin synthesis</fullName>
    </recommendedName>
    <alternativeName>
        <fullName evidence="8">Anti-sigma-28 factor</fullName>
    </alternativeName>
</protein>
<evidence type="ECO:0000313" key="11">
    <source>
        <dbReference type="EMBL" id="GAA4332193.1"/>
    </source>
</evidence>
<comment type="similarity">
    <text evidence="1">Belongs to the FlgM family.</text>
</comment>
<dbReference type="Proteomes" id="UP001500975">
    <property type="component" value="Unassembled WGS sequence"/>
</dbReference>
<evidence type="ECO:0000256" key="2">
    <source>
        <dbReference type="ARBA" id="ARBA00017823"/>
    </source>
</evidence>
<keyword evidence="5" id="KW-0805">Transcription regulation</keyword>
<evidence type="ECO:0000256" key="9">
    <source>
        <dbReference type="SAM" id="MobiDB-lite"/>
    </source>
</evidence>
<dbReference type="NCBIfam" id="TIGR03824">
    <property type="entry name" value="FlgM_jcvi"/>
    <property type="match status" value="1"/>
</dbReference>
<evidence type="ECO:0000256" key="4">
    <source>
        <dbReference type="ARBA" id="ARBA00022795"/>
    </source>
</evidence>